<keyword evidence="2" id="KW-1185">Reference proteome</keyword>
<reference evidence="1 2" key="1">
    <citation type="submission" date="2018-07" db="EMBL/GenBank/DDBJ databases">
        <title>Halomonas rutogse sp. nov., isolated from Lake TangqianCo on Tibetan Plateau.</title>
        <authorList>
            <person name="Lu H."/>
            <person name="Xing P."/>
            <person name="Wu Q."/>
        </authorList>
    </citation>
    <scope>NUCLEOTIDE SEQUENCE [LARGE SCALE GENOMIC DNA]</scope>
    <source>
        <strain evidence="1 2">TQ8S</strain>
    </source>
</reference>
<name>A0A368TR72_9GAMM</name>
<dbReference type="AlphaFoldDB" id="A0A368TR72"/>
<evidence type="ECO:0000313" key="2">
    <source>
        <dbReference type="Proteomes" id="UP000253204"/>
    </source>
</evidence>
<comment type="caution">
    <text evidence="1">The sequence shown here is derived from an EMBL/GenBank/DDBJ whole genome shotgun (WGS) entry which is preliminary data.</text>
</comment>
<protein>
    <submittedName>
        <fullName evidence="1">Uncharacterized protein</fullName>
    </submittedName>
</protein>
<sequence>MMEAGLISKSFLMLSAMLLVPGVMTLASPKAPNLEVLLDQARSEAYAVPATNSINQAQESFKRWLAADDRLKAARELASSRFDALGVEPVALLEPGIVVLTEKAGERRGRGLFAARIEDGSPLLIQAPHQYYDLRTGTLARQLFLESDAMAAAWNTTHRYHRDDTDLVHIPDSYLHALSRAFADVYPDGWILQLHGFSSAKRKSRAGRSAQAILSDGTRNPSRNLAQLTDCLSQRLDIRALLYPRDVQELGATTNTLAADLRRRGFNGFVHLELDAQLRKRLVSDADARNSLIQCVTETAP</sequence>
<dbReference type="EMBL" id="QPIJ01000055">
    <property type="protein sequence ID" value="RCV87111.1"/>
    <property type="molecule type" value="Genomic_DNA"/>
</dbReference>
<dbReference type="Proteomes" id="UP000253204">
    <property type="component" value="Unassembled WGS sequence"/>
</dbReference>
<proteinExistence type="predicted"/>
<gene>
    <name evidence="1" type="ORF">DU506_17240</name>
</gene>
<organism evidence="1 2">
    <name type="scientific">Vreelandella rituensis</name>
    <dbReference type="NCBI Taxonomy" id="2282306"/>
    <lineage>
        <taxon>Bacteria</taxon>
        <taxon>Pseudomonadati</taxon>
        <taxon>Pseudomonadota</taxon>
        <taxon>Gammaproteobacteria</taxon>
        <taxon>Oceanospirillales</taxon>
        <taxon>Halomonadaceae</taxon>
        <taxon>Vreelandella</taxon>
    </lineage>
</organism>
<accession>A0A368TR72</accession>
<dbReference type="RefSeq" id="WP_114488125.1">
    <property type="nucleotide sequence ID" value="NZ_CBCSHM010000065.1"/>
</dbReference>
<evidence type="ECO:0000313" key="1">
    <source>
        <dbReference type="EMBL" id="RCV87111.1"/>
    </source>
</evidence>